<gene>
    <name evidence="2" type="ORF">GWI33_005262</name>
</gene>
<feature type="region of interest" description="Disordered" evidence="1">
    <location>
        <begin position="759"/>
        <end position="780"/>
    </location>
</feature>
<dbReference type="OrthoDB" id="6784612at2759"/>
<evidence type="ECO:0000313" key="2">
    <source>
        <dbReference type="EMBL" id="KAF7280995.1"/>
    </source>
</evidence>
<feature type="compositionally biased region" description="Basic and acidic residues" evidence="1">
    <location>
        <begin position="224"/>
        <end position="241"/>
    </location>
</feature>
<organism evidence="2 3">
    <name type="scientific">Rhynchophorus ferrugineus</name>
    <name type="common">Red palm weevil</name>
    <name type="synonym">Curculio ferrugineus</name>
    <dbReference type="NCBI Taxonomy" id="354439"/>
    <lineage>
        <taxon>Eukaryota</taxon>
        <taxon>Metazoa</taxon>
        <taxon>Ecdysozoa</taxon>
        <taxon>Arthropoda</taxon>
        <taxon>Hexapoda</taxon>
        <taxon>Insecta</taxon>
        <taxon>Pterygota</taxon>
        <taxon>Neoptera</taxon>
        <taxon>Endopterygota</taxon>
        <taxon>Coleoptera</taxon>
        <taxon>Polyphaga</taxon>
        <taxon>Cucujiformia</taxon>
        <taxon>Curculionidae</taxon>
        <taxon>Dryophthorinae</taxon>
        <taxon>Rhynchophorus</taxon>
    </lineage>
</organism>
<protein>
    <submittedName>
        <fullName evidence="2">Uncharacterized protein</fullName>
    </submittedName>
</protein>
<dbReference type="AlphaFoldDB" id="A0A834MI50"/>
<dbReference type="Proteomes" id="UP000625711">
    <property type="component" value="Unassembled WGS sequence"/>
</dbReference>
<feature type="region of interest" description="Disordered" evidence="1">
    <location>
        <begin position="203"/>
        <end position="285"/>
    </location>
</feature>
<feature type="region of interest" description="Disordered" evidence="1">
    <location>
        <begin position="79"/>
        <end position="103"/>
    </location>
</feature>
<keyword evidence="3" id="KW-1185">Reference proteome</keyword>
<evidence type="ECO:0000313" key="3">
    <source>
        <dbReference type="Proteomes" id="UP000625711"/>
    </source>
</evidence>
<proteinExistence type="predicted"/>
<reference evidence="2" key="1">
    <citation type="submission" date="2020-08" db="EMBL/GenBank/DDBJ databases">
        <title>Genome sequencing and assembly of the red palm weevil Rhynchophorus ferrugineus.</title>
        <authorList>
            <person name="Dias G.B."/>
            <person name="Bergman C.M."/>
            <person name="Manee M."/>
        </authorList>
    </citation>
    <scope>NUCLEOTIDE SEQUENCE</scope>
    <source>
        <strain evidence="2">AA-2017</strain>
        <tissue evidence="2">Whole larva</tissue>
    </source>
</reference>
<sequence>MAAHVRSSVSHFFGLTVQRITWRLLDTFFDDGRTDREERQKRRAIFFCTNRKIEGDGCGISDFVFYFVLLGMASELGDDDSTGNEGGGSAGGTRLVHSREKNRNDRSGRDLLLWCDENRSNHELPMGKINAYAELVGDDVIKQKIEDANVLIEKVKKALGKIKTIKPVNVEDYAETSNDSSTDIEVTIKKLKKQAEDLVKGAEIASHSQIVSEEKPSDTPQSDGDFRDNTKDESEFSHEETPVNQEPDLDNRPKTRRSSFEDDQSEGYRVNKFRCTPEEDQPEIGTSLEVLQEKLQTISEGTESTISTPKHATPTVMPIPKEVKCCGCNTDPVVNDYKEIQVDPPKTNVCIGTTTQTKHQPVQTDDNVRKKRLREEHNRALAIPPITRKLTRECFDGQGIAPDRKSLNRCEVTVLPVEEILPDPPKKDEHCARCLKQMKEEHTPGILIKSPCPKKKQLVIQKLPPITVSPGLTKTQVAYFAITSNGVTENFLNNSHNIRFIMTKDHSLMEEHFNKIHPHGQTPMSRSDSKLFLKIKESLLKTAALQKEPTNETDRDRQMVYQSFLIYDNPNFHLPEPLDKRSKEKMSMMNLDVYKTYINPEGWSEGQEIPEYFFSKEVQCDIPSEKQTEEESVELSEEELSGFMAEGNETVLTKNSVAVQTSQMSDQRPSAHKNSNPEVYLEDYHSESVETPTIKKQRKSVKINSSPTEEILNEMKKTSKMSSKGVIAQEKISDHKPHLFQDKSTSMSYQNITAVETLPTQIEIPSPSDEGKENDGELSTFSEPMSLPNISNITQPVQQGDVTEKSFTSVKMHTSSVRSKDPSKALQSNEEIELSQIFKEKDNLYGDIRGSTFIDVQNTPSDYSLPSEVTLTISYSTDSDESSVLQQVPDVREKQRVTKQNTEYELECIEYNSDQNVEEPPKMLTAKDMNTITKVKEKLRTLDTSMSNPILNLSQSMTQSGETVNTFIKGLTLVTTNSTNDPNAAYPAVSGKKPNQNQSVNYCFITSPQSTSLSYSSPLELDKNGRYKDEANLFAPNISLIPKRNHRTVLSGISGNKHLDNPRSKLLTLPKQLPRYSPDTSNSDTITTLSDGEIRCKHSISNGEVHLCNTKYSSNGGRPKRNVLSRTYDFYERARKHFEFSDKKIIVEERRNHFNNWVSSIKLR</sequence>
<dbReference type="EMBL" id="JAACXV010000264">
    <property type="protein sequence ID" value="KAF7280995.1"/>
    <property type="molecule type" value="Genomic_DNA"/>
</dbReference>
<name>A0A834MI50_RHYFE</name>
<accession>A0A834MI50</accession>
<comment type="caution">
    <text evidence="2">The sequence shown here is derived from an EMBL/GenBank/DDBJ whole genome shotgun (WGS) entry which is preliminary data.</text>
</comment>
<evidence type="ECO:0000256" key="1">
    <source>
        <dbReference type="SAM" id="MobiDB-lite"/>
    </source>
</evidence>